<keyword evidence="8" id="KW-1185">Reference proteome</keyword>
<evidence type="ECO:0000256" key="1">
    <source>
        <dbReference type="ARBA" id="ARBA00004651"/>
    </source>
</evidence>
<keyword evidence="4" id="KW-0812">Transmembrane</keyword>
<dbReference type="PANTHER" id="PTHR34584">
    <property type="entry name" value="NA(+)/H(+) ANTIPORTER SUBUNIT E1"/>
    <property type="match status" value="1"/>
</dbReference>
<keyword evidence="3" id="KW-1003">Cell membrane</keyword>
<evidence type="ECO:0000256" key="3">
    <source>
        <dbReference type="ARBA" id="ARBA00022475"/>
    </source>
</evidence>
<evidence type="ECO:0000313" key="7">
    <source>
        <dbReference type="EMBL" id="MCO1335435.1"/>
    </source>
</evidence>
<comment type="similarity">
    <text evidence="2">Belongs to the CPA3 antiporters (TC 2.A.63) subunit E family.</text>
</comment>
<dbReference type="AlphaFoldDB" id="A0A9X2EQF2"/>
<dbReference type="PANTHER" id="PTHR34584:SF1">
    <property type="entry name" value="NA(+)_H(+) ANTIPORTER SUBUNIT E1"/>
    <property type="match status" value="1"/>
</dbReference>
<keyword evidence="5" id="KW-1133">Transmembrane helix</keyword>
<protein>
    <submittedName>
        <fullName evidence="7">Na+/H+ antiporter subunit E</fullName>
    </submittedName>
</protein>
<sequence>MRVFLLNLLLAISWSVLTGDATVDNFCFGFLIGFLALRVSPWLPGGQGYFTRLPRIAYLSFFFLEELVLSSLRASYEVFSPKLQSRPLVVRLPMERLDQNQIFLLTNLISLTPGTMVLDVTPDNDALIVHTMFVSDPETFREEIREGFEKRVKEATS</sequence>
<dbReference type="PIRSF" id="PIRSF019239">
    <property type="entry name" value="MrpE"/>
    <property type="match status" value="1"/>
</dbReference>
<dbReference type="RefSeq" id="WP_252469888.1">
    <property type="nucleotide sequence ID" value="NZ_JALBWM010000063.1"/>
</dbReference>
<organism evidence="7 8">
    <name type="scientific">Microbulbifer okhotskensis</name>
    <dbReference type="NCBI Taxonomy" id="2926617"/>
    <lineage>
        <taxon>Bacteria</taxon>
        <taxon>Pseudomonadati</taxon>
        <taxon>Pseudomonadota</taxon>
        <taxon>Gammaproteobacteria</taxon>
        <taxon>Cellvibrionales</taxon>
        <taxon>Microbulbiferaceae</taxon>
        <taxon>Microbulbifer</taxon>
    </lineage>
</organism>
<gene>
    <name evidence="7" type="ORF">MO867_13940</name>
</gene>
<accession>A0A9X2EQF2</accession>
<proteinExistence type="inferred from homology"/>
<reference evidence="7" key="1">
    <citation type="journal article" date="2022" name="Arch. Microbiol.">
        <title>Microbulbifer okhotskensis sp. nov., isolated from a deep bottom sediment of the Okhotsk Sea.</title>
        <authorList>
            <person name="Romanenko L."/>
            <person name="Kurilenko V."/>
            <person name="Otstavnykh N."/>
            <person name="Velansky P."/>
            <person name="Isaeva M."/>
            <person name="Mikhailov V."/>
        </authorList>
    </citation>
    <scope>NUCLEOTIDE SEQUENCE</scope>
    <source>
        <strain evidence="7">OS29</strain>
    </source>
</reference>
<evidence type="ECO:0000256" key="2">
    <source>
        <dbReference type="ARBA" id="ARBA00006228"/>
    </source>
</evidence>
<comment type="subcellular location">
    <subcellularLocation>
        <location evidence="1">Cell membrane</location>
        <topology evidence="1">Multi-pass membrane protein</topology>
    </subcellularLocation>
</comment>
<dbReference type="EMBL" id="JALBWM010000063">
    <property type="protein sequence ID" value="MCO1335435.1"/>
    <property type="molecule type" value="Genomic_DNA"/>
</dbReference>
<evidence type="ECO:0000256" key="6">
    <source>
        <dbReference type="ARBA" id="ARBA00023136"/>
    </source>
</evidence>
<dbReference type="Proteomes" id="UP001139028">
    <property type="component" value="Unassembled WGS sequence"/>
</dbReference>
<dbReference type="GO" id="GO:0008324">
    <property type="term" value="F:monoatomic cation transmembrane transporter activity"/>
    <property type="evidence" value="ECO:0007669"/>
    <property type="project" value="InterPro"/>
</dbReference>
<dbReference type="GO" id="GO:0005886">
    <property type="term" value="C:plasma membrane"/>
    <property type="evidence" value="ECO:0007669"/>
    <property type="project" value="UniProtKB-SubCell"/>
</dbReference>
<comment type="caution">
    <text evidence="7">The sequence shown here is derived from an EMBL/GenBank/DDBJ whole genome shotgun (WGS) entry which is preliminary data.</text>
</comment>
<evidence type="ECO:0000256" key="4">
    <source>
        <dbReference type="ARBA" id="ARBA00022692"/>
    </source>
</evidence>
<evidence type="ECO:0000313" key="8">
    <source>
        <dbReference type="Proteomes" id="UP001139028"/>
    </source>
</evidence>
<dbReference type="Pfam" id="PF01899">
    <property type="entry name" value="MNHE"/>
    <property type="match status" value="1"/>
</dbReference>
<evidence type="ECO:0000256" key="5">
    <source>
        <dbReference type="ARBA" id="ARBA00022989"/>
    </source>
</evidence>
<name>A0A9X2EQF2_9GAMM</name>
<keyword evidence="6" id="KW-0472">Membrane</keyword>
<dbReference type="InterPro" id="IPR002758">
    <property type="entry name" value="Cation_antiport_E"/>
</dbReference>